<proteinExistence type="predicted"/>
<dbReference type="Proteomes" id="UP000007151">
    <property type="component" value="Unassembled WGS sequence"/>
</dbReference>
<dbReference type="InParanoid" id="A0A212F295"/>
<dbReference type="KEGG" id="dpl:KGM_212768"/>
<comment type="caution">
    <text evidence="2">The sequence shown here is derived from an EMBL/GenBank/DDBJ whole genome shotgun (WGS) entry which is preliminary data.</text>
</comment>
<accession>A0A212F295</accession>
<reference evidence="2 3" key="1">
    <citation type="journal article" date="2011" name="Cell">
        <title>The monarch butterfly genome yields insights into long-distance migration.</title>
        <authorList>
            <person name="Zhan S."/>
            <person name="Merlin C."/>
            <person name="Boore J.L."/>
            <person name="Reppert S.M."/>
        </authorList>
    </citation>
    <scope>NUCLEOTIDE SEQUENCE [LARGE SCALE GENOMIC DNA]</scope>
    <source>
        <strain evidence="2">F-2</strain>
    </source>
</reference>
<feature type="region of interest" description="Disordered" evidence="1">
    <location>
        <begin position="1"/>
        <end position="28"/>
    </location>
</feature>
<dbReference type="EMBL" id="AGBW02010783">
    <property type="protein sequence ID" value="OWR47843.1"/>
    <property type="molecule type" value="Genomic_DNA"/>
</dbReference>
<organism evidence="2 3">
    <name type="scientific">Danaus plexippus plexippus</name>
    <dbReference type="NCBI Taxonomy" id="278856"/>
    <lineage>
        <taxon>Eukaryota</taxon>
        <taxon>Metazoa</taxon>
        <taxon>Ecdysozoa</taxon>
        <taxon>Arthropoda</taxon>
        <taxon>Hexapoda</taxon>
        <taxon>Insecta</taxon>
        <taxon>Pterygota</taxon>
        <taxon>Neoptera</taxon>
        <taxon>Endopterygota</taxon>
        <taxon>Lepidoptera</taxon>
        <taxon>Glossata</taxon>
        <taxon>Ditrysia</taxon>
        <taxon>Papilionoidea</taxon>
        <taxon>Nymphalidae</taxon>
        <taxon>Danainae</taxon>
        <taxon>Danaini</taxon>
        <taxon>Danaina</taxon>
        <taxon>Danaus</taxon>
        <taxon>Danaus</taxon>
    </lineage>
</organism>
<evidence type="ECO:0000313" key="3">
    <source>
        <dbReference type="Proteomes" id="UP000007151"/>
    </source>
</evidence>
<gene>
    <name evidence="2" type="ORF">KGM_212768</name>
</gene>
<name>A0A212F295_DANPL</name>
<evidence type="ECO:0000313" key="2">
    <source>
        <dbReference type="EMBL" id="OWR47843.1"/>
    </source>
</evidence>
<sequence>MNKRRHIRRNLLSPRESPNSPGAPTPPSPLWTLKMDILRALLQFGSSVIGLASSAVFSSSSSFG</sequence>
<keyword evidence="3" id="KW-1185">Reference proteome</keyword>
<dbReference type="AlphaFoldDB" id="A0A212F295"/>
<protein>
    <submittedName>
        <fullName evidence="2">Uncharacterized protein</fullName>
    </submittedName>
</protein>
<evidence type="ECO:0000256" key="1">
    <source>
        <dbReference type="SAM" id="MobiDB-lite"/>
    </source>
</evidence>